<evidence type="ECO:0000313" key="1">
    <source>
        <dbReference type="EMBL" id="WEK06469.1"/>
    </source>
</evidence>
<sequence length="54" mass="6113">MSAKPLPEPEPESAPARELTSEELFAGKPEVLIMHRGAPYRLRITRQDKLILTK</sequence>
<gene>
    <name evidence="1" type="ORF">P0Y65_09580</name>
</gene>
<dbReference type="Gene3D" id="2.10.70.10">
    <property type="entry name" value="Complement Module, domain 1"/>
    <property type="match status" value="1"/>
</dbReference>
<evidence type="ECO:0000313" key="2">
    <source>
        <dbReference type="Proteomes" id="UP001217476"/>
    </source>
</evidence>
<name>A0AAJ5VZR3_9HYPH</name>
<reference evidence="1" key="1">
    <citation type="submission" date="2023-03" db="EMBL/GenBank/DDBJ databases">
        <title>Andean soil-derived lignocellulolytic bacterial consortium as a source of novel taxa and putative plastic-active enzymes.</title>
        <authorList>
            <person name="Diaz-Garcia L."/>
            <person name="Chuvochina M."/>
            <person name="Feuerriegel G."/>
            <person name="Bunk B."/>
            <person name="Sproer C."/>
            <person name="Streit W.R."/>
            <person name="Rodriguez L.M."/>
            <person name="Overmann J."/>
            <person name="Jimenez D.J."/>
        </authorList>
    </citation>
    <scope>NUCLEOTIDE SEQUENCE</scope>
    <source>
        <strain evidence="1">MAG 4196</strain>
    </source>
</reference>
<proteinExistence type="predicted"/>
<dbReference type="AlphaFoldDB" id="A0AAJ5VZR3"/>
<dbReference type="Proteomes" id="UP001217476">
    <property type="component" value="Chromosome"/>
</dbReference>
<protein>
    <submittedName>
        <fullName evidence="1">Hemin uptake protein HemP</fullName>
    </submittedName>
</protein>
<accession>A0AAJ5VZR3</accession>
<dbReference type="Pfam" id="PF10636">
    <property type="entry name" value="hemP"/>
    <property type="match status" value="1"/>
</dbReference>
<dbReference type="InterPro" id="IPR019600">
    <property type="entry name" value="Hemin_uptake_protein_HemP"/>
</dbReference>
<organism evidence="1 2">
    <name type="scientific">Candidatus Devosia phytovorans</name>
    <dbReference type="NCBI Taxonomy" id="3121372"/>
    <lineage>
        <taxon>Bacteria</taxon>
        <taxon>Pseudomonadati</taxon>
        <taxon>Pseudomonadota</taxon>
        <taxon>Alphaproteobacteria</taxon>
        <taxon>Hyphomicrobiales</taxon>
        <taxon>Devosiaceae</taxon>
        <taxon>Devosia</taxon>
    </lineage>
</organism>
<dbReference type="EMBL" id="CP119312">
    <property type="protein sequence ID" value="WEK06469.1"/>
    <property type="molecule type" value="Genomic_DNA"/>
</dbReference>